<dbReference type="Pfam" id="PF20659">
    <property type="entry name" value="MS_C"/>
    <property type="match status" value="1"/>
</dbReference>
<dbReference type="Pfam" id="PF01274">
    <property type="entry name" value="MS_TIM-barrel"/>
    <property type="match status" value="1"/>
</dbReference>
<dbReference type="GO" id="GO:0004474">
    <property type="term" value="F:malate synthase activity"/>
    <property type="evidence" value="ECO:0007669"/>
    <property type="project" value="UniProtKB-EC"/>
</dbReference>
<evidence type="ECO:0000256" key="2">
    <source>
        <dbReference type="ARBA" id="ARBA00012636"/>
    </source>
</evidence>
<reference evidence="12 13" key="1">
    <citation type="submission" date="2018-01" db="EMBL/GenBank/DDBJ databases">
        <title>Draft genome sequence of Jiangella sp. GTF31.</title>
        <authorList>
            <person name="Sahin N."/>
            <person name="Ay H."/>
            <person name="Saygin H."/>
        </authorList>
    </citation>
    <scope>NUCLEOTIDE SEQUENCE [LARGE SCALE GENOMIC DNA]</scope>
    <source>
        <strain evidence="12 13">GTF31</strain>
    </source>
</reference>
<keyword evidence="5" id="KW-0808">Transferase</keyword>
<dbReference type="GO" id="GO:0006097">
    <property type="term" value="P:glyoxylate cycle"/>
    <property type="evidence" value="ECO:0007669"/>
    <property type="project" value="UniProtKB-KW"/>
</dbReference>
<dbReference type="PANTHER" id="PTHR42902">
    <property type="entry name" value="MALATE SYNTHASE"/>
    <property type="match status" value="1"/>
</dbReference>
<keyword evidence="3" id="KW-0329">Glyoxylate bypass</keyword>
<evidence type="ECO:0000256" key="8">
    <source>
        <dbReference type="SAM" id="MobiDB-lite"/>
    </source>
</evidence>
<evidence type="ECO:0000256" key="7">
    <source>
        <dbReference type="PIRSR" id="PIRSR601465-50"/>
    </source>
</evidence>
<dbReference type="AlphaFoldDB" id="A0A2W2B118"/>
<evidence type="ECO:0000313" key="12">
    <source>
        <dbReference type="EMBL" id="PZF81095.1"/>
    </source>
</evidence>
<organism evidence="12 13">
    <name type="scientific">Jiangella anatolica</name>
    <dbReference type="NCBI Taxonomy" id="2670374"/>
    <lineage>
        <taxon>Bacteria</taxon>
        <taxon>Bacillati</taxon>
        <taxon>Actinomycetota</taxon>
        <taxon>Actinomycetes</taxon>
        <taxon>Jiangellales</taxon>
        <taxon>Jiangellaceae</taxon>
        <taxon>Jiangella</taxon>
    </lineage>
</organism>
<dbReference type="InterPro" id="IPR048356">
    <property type="entry name" value="MS_N"/>
</dbReference>
<comment type="similarity">
    <text evidence="1">Belongs to the malate synthase family.</text>
</comment>
<evidence type="ECO:0000259" key="10">
    <source>
        <dbReference type="Pfam" id="PF20656"/>
    </source>
</evidence>
<dbReference type="Gene3D" id="3.20.20.360">
    <property type="entry name" value="Malate synthase, domain 3"/>
    <property type="match status" value="1"/>
</dbReference>
<protein>
    <recommendedName>
        <fullName evidence="2">malate synthase</fullName>
        <ecNumber evidence="2">2.3.3.9</ecNumber>
    </recommendedName>
</protein>
<dbReference type="SUPFAM" id="SSF51645">
    <property type="entry name" value="Malate synthase G"/>
    <property type="match status" value="1"/>
</dbReference>
<evidence type="ECO:0000259" key="9">
    <source>
        <dbReference type="Pfam" id="PF01274"/>
    </source>
</evidence>
<dbReference type="GO" id="GO:0005737">
    <property type="term" value="C:cytoplasm"/>
    <property type="evidence" value="ECO:0007669"/>
    <property type="project" value="TreeGrafter"/>
</dbReference>
<feature type="domain" description="Malate synthase C-terminal" evidence="11">
    <location>
        <begin position="333"/>
        <end position="450"/>
    </location>
</feature>
<dbReference type="InterPro" id="IPR001465">
    <property type="entry name" value="Malate_synthase_TIM"/>
</dbReference>
<dbReference type="Pfam" id="PF20656">
    <property type="entry name" value="MS_N"/>
    <property type="match status" value="1"/>
</dbReference>
<feature type="active site" description="Proton donor" evidence="7">
    <location>
        <position position="367"/>
    </location>
</feature>
<dbReference type="InterPro" id="IPR006252">
    <property type="entry name" value="Malate_synthA"/>
</dbReference>
<dbReference type="PANTHER" id="PTHR42902:SF1">
    <property type="entry name" value="MALATE SYNTHASE 1-RELATED"/>
    <property type="match status" value="1"/>
</dbReference>
<evidence type="ECO:0000256" key="1">
    <source>
        <dbReference type="ARBA" id="ARBA00006394"/>
    </source>
</evidence>
<dbReference type="InterPro" id="IPR011076">
    <property type="entry name" value="Malate_synth_sf"/>
</dbReference>
<dbReference type="GO" id="GO:0006099">
    <property type="term" value="P:tricarboxylic acid cycle"/>
    <property type="evidence" value="ECO:0007669"/>
    <property type="project" value="UniProtKB-KW"/>
</dbReference>
<gene>
    <name evidence="12" type="ORF">C1I92_22595</name>
</gene>
<feature type="domain" description="Malate synthase TIM barrel" evidence="9">
    <location>
        <begin position="154"/>
        <end position="308"/>
    </location>
</feature>
<evidence type="ECO:0000256" key="5">
    <source>
        <dbReference type="ARBA" id="ARBA00022679"/>
    </source>
</evidence>
<feature type="active site" description="Proton acceptor" evidence="7">
    <location>
        <position position="156"/>
    </location>
</feature>
<proteinExistence type="inferred from homology"/>
<keyword evidence="4" id="KW-0816">Tricarboxylic acid cycle</keyword>
<evidence type="ECO:0000313" key="13">
    <source>
        <dbReference type="Proteomes" id="UP000248764"/>
    </source>
</evidence>
<keyword evidence="13" id="KW-1185">Reference proteome</keyword>
<dbReference type="EC" id="2.3.3.9" evidence="2"/>
<feature type="domain" description="Malate synthase N-terminal" evidence="10">
    <location>
        <begin position="38"/>
        <end position="99"/>
    </location>
</feature>
<evidence type="ECO:0000256" key="4">
    <source>
        <dbReference type="ARBA" id="ARBA00022532"/>
    </source>
</evidence>
<dbReference type="EMBL" id="POTW01000066">
    <property type="protein sequence ID" value="PZF81095.1"/>
    <property type="molecule type" value="Genomic_DNA"/>
</dbReference>
<comment type="caution">
    <text evidence="12">The sequence shown here is derived from an EMBL/GenBank/DDBJ whole genome shotgun (WGS) entry which is preliminary data.</text>
</comment>
<dbReference type="InterPro" id="IPR044856">
    <property type="entry name" value="Malate_synth_C_sf"/>
</dbReference>
<dbReference type="FunFam" id="1.20.1220.12:FF:000001">
    <property type="entry name" value="Malate synthase"/>
    <property type="match status" value="1"/>
</dbReference>
<evidence type="ECO:0000259" key="11">
    <source>
        <dbReference type="Pfam" id="PF20659"/>
    </source>
</evidence>
<dbReference type="InterPro" id="IPR046363">
    <property type="entry name" value="MS_N_TIM-barrel_dom"/>
</dbReference>
<dbReference type="Gene3D" id="1.20.1220.12">
    <property type="entry name" value="Malate synthase, domain III"/>
    <property type="match status" value="1"/>
</dbReference>
<dbReference type="Proteomes" id="UP000248764">
    <property type="component" value="Unassembled WGS sequence"/>
</dbReference>
<sequence>MCQQSSRLRGPAEESIVTTTIQTRPPLPAPPSAPATSPVRVTGPAVPGADEILTPAALRFLADLHRRFAGRRAELLAARQERRQRIADGENPDFLPETKAIRDDPEWRVPPLPAGLLDPGADVGRADFEDTATPHLVNVVTGQLDLRATHRPAIVRPRGWHLTEKHLRVDDQPMAAALVDAGLYVFHHAGAGPWFRLPKLESHQEARLWHDVFAHAEDVLGLERGTIRATVIVETITAAFEAEEILYELGEHAAGLEADESDYLFSIVKTFRSRGRRFVLPDRSAVTADVPFLRAYTELLAYTERRRVDGDGAGRRPVTAADLLDVAATPGMVTEDGLRGSVAVAIGYLEAWLGGRGTVTAGGLVADTAAAELARSQIWQWIETETPLDDGRLITPRLVRYLVEEEVERLLAEAGEDAERGGRVETARRLFEEAALEPAYPTFLTIAAYARHV</sequence>
<evidence type="ECO:0000256" key="6">
    <source>
        <dbReference type="ARBA" id="ARBA00047918"/>
    </source>
</evidence>
<feature type="region of interest" description="Disordered" evidence="8">
    <location>
        <begin position="1"/>
        <end position="40"/>
    </location>
</feature>
<name>A0A2W2B118_9ACTN</name>
<evidence type="ECO:0000256" key="3">
    <source>
        <dbReference type="ARBA" id="ARBA00022435"/>
    </source>
</evidence>
<dbReference type="InterPro" id="IPR048355">
    <property type="entry name" value="MS_C"/>
</dbReference>
<accession>A0A2W2B118</accession>
<comment type="catalytic activity">
    <reaction evidence="6">
        <text>glyoxylate + acetyl-CoA + H2O = (S)-malate + CoA + H(+)</text>
        <dbReference type="Rhea" id="RHEA:18181"/>
        <dbReference type="ChEBI" id="CHEBI:15377"/>
        <dbReference type="ChEBI" id="CHEBI:15378"/>
        <dbReference type="ChEBI" id="CHEBI:15589"/>
        <dbReference type="ChEBI" id="CHEBI:36655"/>
        <dbReference type="ChEBI" id="CHEBI:57287"/>
        <dbReference type="ChEBI" id="CHEBI:57288"/>
        <dbReference type="EC" id="2.3.3.9"/>
    </reaction>
</comment>